<dbReference type="InterPro" id="IPR017441">
    <property type="entry name" value="Protein_kinase_ATP_BS"/>
</dbReference>
<feature type="region of interest" description="Disordered" evidence="11">
    <location>
        <begin position="1302"/>
        <end position="1337"/>
    </location>
</feature>
<feature type="region of interest" description="Disordered" evidence="11">
    <location>
        <begin position="1896"/>
        <end position="2052"/>
    </location>
</feature>
<keyword evidence="9" id="KW-0472">Membrane</keyword>
<evidence type="ECO:0000256" key="1">
    <source>
        <dbReference type="ARBA" id="ARBA00004196"/>
    </source>
</evidence>
<feature type="region of interest" description="Disordered" evidence="11">
    <location>
        <begin position="455"/>
        <end position="488"/>
    </location>
</feature>
<feature type="compositionally biased region" description="Polar residues" evidence="11">
    <location>
        <begin position="831"/>
        <end position="845"/>
    </location>
</feature>
<evidence type="ECO:0000256" key="9">
    <source>
        <dbReference type="ARBA" id="ARBA00023136"/>
    </source>
</evidence>
<dbReference type="PROSITE" id="PS50011">
    <property type="entry name" value="PROTEIN_KINASE_DOM"/>
    <property type="match status" value="1"/>
</dbReference>
<dbReference type="GO" id="GO:0012505">
    <property type="term" value="C:endomembrane system"/>
    <property type="evidence" value="ECO:0007669"/>
    <property type="project" value="UniProtKB-SubCell"/>
</dbReference>
<feature type="region of interest" description="Disordered" evidence="11">
    <location>
        <begin position="1028"/>
        <end position="1059"/>
    </location>
</feature>
<evidence type="ECO:0000256" key="5">
    <source>
        <dbReference type="ARBA" id="ARBA00022692"/>
    </source>
</evidence>
<proteinExistence type="predicted"/>
<keyword evidence="8" id="KW-1133">Transmembrane helix</keyword>
<feature type="region of interest" description="Disordered" evidence="11">
    <location>
        <begin position="361"/>
        <end position="439"/>
    </location>
</feature>
<feature type="compositionally biased region" description="Basic and acidic residues" evidence="11">
    <location>
        <begin position="30"/>
        <end position="45"/>
    </location>
</feature>
<feature type="region of interest" description="Disordered" evidence="11">
    <location>
        <begin position="1732"/>
        <end position="1861"/>
    </location>
</feature>
<evidence type="ECO:0000256" key="8">
    <source>
        <dbReference type="ARBA" id="ARBA00022989"/>
    </source>
</evidence>
<evidence type="ECO:0000256" key="10">
    <source>
        <dbReference type="PROSITE-ProRule" id="PRU10141"/>
    </source>
</evidence>
<keyword evidence="6 10" id="KW-0547">Nucleotide-binding</keyword>
<sequence length="2104" mass="221388">MEAGPRGVKQRGGGVGAVEARRRGSPVNGDRLDGDGEDANEKSTDDDALNDISLEYSYEELYGATAGFSVILGQGAYGNVYEGVLRDGVAVAVKWLHKPKEAGFEKEVKVLSKFRHPHLVILLGFARHGRDRFLVYELLSGGDVGMRLQKGPLLAWQDRLSLALDSASALSHLQHHSPQVYHRDIKTANILLDKHNSAKVADFGLACLAKKGENSCAVKQTAGTIGYADPKYISSAVVTEMTEVYSFGMVLLELLTARPPAVLNPDGSITYLLSTIGTSIRRTLRYIDPRARFPPHVAQSLAILAFSCIQEDERHRPSFRSIVQQLQLLCTAANLHPCPSLTLGRAVAAAAAAAAAASGSGAKVVKAHSPSPSSLRGLPGVAAQSRCEASKVLKKTIRVTGRRESPGDSKERERDEQPETGRDDAPGSPRLRHVHTDHYSHSRCAASAELDFLASPSRDGREDRLETRRLTKKTSADEANHEFPSEREGTKITTLEAVAVRNNSDVAGRRDESRARVVPGWRRESQEVESFLGSEAKRAVDDVLGRAREKVTEQMLIGPLTTPKGPREGNERAPEYRAPESVQDSHPDSPSSTRIQRAVAKSPSFAPDRRSAPDQIEQDTNWRQRCSGSRNPGAVDKGEVTWGAPGSRRLVSTIKASSSSIASHAAETVRPVDAPFHSGQVTRLRSARADDMPDEKPAVSPSDLVDSSRLPSFLSILCSSAAASLAAPTGSSSGDGGGHPACGRAAAAASPAAARAVDSPSQLPQRERVEDAASGRACGSDNGHVDSQPTDVDPPHQGIACSVLSTRRETATCSANSPAALSGVSAEAHGSGTSAPQSNCANASRSRLLSRQPPLAGRPPCLLADSALCTSAGSGGSQRSCSNVLETLPRVFRDEEAEQKFSVSLTSEAPDRCGSRESSTVAKNGPSLRGNQARECACQEPEAPQAPSATSPDGHQPFTVCSASECGAARDGCRTLAQDAGHAAASLYPCGCRAVTPFRRPESSRVGTVSSAPPLVATGVVGAGEYEREGSAPPGNFPHRQSFPAESMTGERVGEGASRDRLRTGGIAPLARFDTCGARVGTREQFLHSRHSDAPTRTLPDGTRNSPSAASEGRREPDDANLSVSKVSLASFETEKGSSRGHAVQASNVPGAFCGEPPPGGPPQEASAGKAVCGPSADAHAEVEVIAGSFRAMVDGEKQSSSKVKKQGAEEDKQHIPDVCRARSVAFCTHAEREGDADASPPCSCARSWNTRDSCCEEAVPVMARADTPVSWVHQQVVGSASRTSRYEGDKGSCRERLCQERPGVQGEETGATHSPQGLPSPAVLLGGDGESSVSTSPRLFHQGKQRVTGDAPPTPHFPSSGKELAGAFPVVHEGGDAQGSAQCSFQLSHGSTSAQSFSSDERVILVTSPLPPAACVLRQNESRRPATASHLTEGTGGSTRSTAAATPLLDAGSACSSARGELEPFTSGRMGPVRVIPDTWLQPSQEKGEAVAALHSDTLWCSERPQSGLLESVTPPASVASGEPSVEILKRHSDFLGDASAGRPSTTVGLAADDLSQAAAGVPADASTSRSRSGVSPSSQLPFRGSAGGVSPCLLGNKNGGAGPKTIRLPHTVKGGTPSLSPLELEGSNDGDLSPKKLPSHESISGVGGLEQTNEDGETSDAGKDAKLDFPSTEDEESIAAQSLPPASCDESLHREDALADAPHILSRQALAVSWRSFAGWSDWGRLWSCPTSTHATSTEDTSEMHANEEKAHQTFGDPPASVSKGPDDDWASTGCADSGREESTREEAESLSICKTEDEFGVTHGEASATPWEGNSDRGTPSPRGAAGETDDREQAEETTEALPSLQKSTDHDVPVMQRRPEGFREFIVSLFSGRQQPAVPSALPTELDHPDAFSQVAAPLSSDSQLNSEIPSSFSSPTAGLSSRKAQVKRSNTSSCSYPATPCGEETPRTPCSSSPRPGLSNLSPRERPKIGEQEQPKSCIEDPNPVPTEGGVGAAFREQTQDPSDEPAQARSSSVLEREAKETGAPEDVERDGCGKSKKSLSGSGFLSRNVVRALSGPKTLRQIQGREASPFQPAALDDQPGAHEMRAEKARRFLAGGGD</sequence>
<keyword evidence="5" id="KW-0812">Transmembrane</keyword>
<feature type="compositionally biased region" description="Basic and acidic residues" evidence="11">
    <location>
        <begin position="687"/>
        <end position="697"/>
    </location>
</feature>
<feature type="compositionally biased region" description="Acidic residues" evidence="11">
    <location>
        <begin position="1831"/>
        <end position="1842"/>
    </location>
</feature>
<feature type="compositionally biased region" description="Low complexity" evidence="11">
    <location>
        <begin position="361"/>
        <end position="374"/>
    </location>
</feature>
<reference evidence="13" key="1">
    <citation type="journal article" date="2015" name="PLoS ONE">
        <title>Comprehensive Evaluation of Toxoplasma gondii VEG and Neospora caninum LIV Genomes with Tachyzoite Stage Transcriptome and Proteome Defines Novel Transcript Features.</title>
        <authorList>
            <person name="Ramaprasad A."/>
            <person name="Mourier T."/>
            <person name="Naeem R."/>
            <person name="Malas T.B."/>
            <person name="Moussa E."/>
            <person name="Panigrahi A."/>
            <person name="Vermont S.J."/>
            <person name="Otto T.D."/>
            <person name="Wastling J."/>
            <person name="Pain A."/>
        </authorList>
    </citation>
    <scope>NUCLEOTIDE SEQUENCE</scope>
    <source>
        <strain evidence="13">Liverpool</strain>
    </source>
</reference>
<feature type="compositionally biased region" description="Basic and acidic residues" evidence="11">
    <location>
        <begin position="401"/>
        <end position="425"/>
    </location>
</feature>
<evidence type="ECO:0000256" key="7">
    <source>
        <dbReference type="ARBA" id="ARBA00022840"/>
    </source>
</evidence>
<feature type="region of interest" description="Disordered" evidence="11">
    <location>
        <begin position="671"/>
        <end position="705"/>
    </location>
</feature>
<feature type="compositionally biased region" description="Basic and acidic residues" evidence="11">
    <location>
        <begin position="1744"/>
        <end position="1754"/>
    </location>
</feature>
<organism evidence="13">
    <name type="scientific">Neospora caninum (strain Liverpool)</name>
    <dbReference type="NCBI Taxonomy" id="572307"/>
    <lineage>
        <taxon>Eukaryota</taxon>
        <taxon>Sar</taxon>
        <taxon>Alveolata</taxon>
        <taxon>Apicomplexa</taxon>
        <taxon>Conoidasida</taxon>
        <taxon>Coccidia</taxon>
        <taxon>Eucoccidiorida</taxon>
        <taxon>Eimeriorina</taxon>
        <taxon>Sarcocystidae</taxon>
        <taxon>Neospora</taxon>
    </lineage>
</organism>
<feature type="binding site" evidence="10">
    <location>
        <position position="94"/>
    </location>
    <ligand>
        <name>ATP</name>
        <dbReference type="ChEBI" id="CHEBI:30616"/>
    </ligand>
</feature>
<dbReference type="GO" id="GO:0004672">
    <property type="term" value="F:protein kinase activity"/>
    <property type="evidence" value="ECO:0007669"/>
    <property type="project" value="InterPro"/>
</dbReference>
<keyword evidence="7 10" id="KW-0067">ATP-binding</keyword>
<evidence type="ECO:0000256" key="6">
    <source>
        <dbReference type="ARBA" id="ARBA00022741"/>
    </source>
</evidence>
<feature type="compositionally biased region" description="Polar residues" evidence="11">
    <location>
        <begin position="1904"/>
        <end position="1941"/>
    </location>
</feature>
<feature type="compositionally biased region" description="Basic and acidic residues" evidence="11">
    <location>
        <begin position="565"/>
        <end position="587"/>
    </location>
</feature>
<feature type="compositionally biased region" description="Basic and acidic residues" evidence="11">
    <location>
        <begin position="1084"/>
        <end position="1094"/>
    </location>
</feature>
<dbReference type="PANTHER" id="PTHR47982:SF70">
    <property type="entry name" value="PROTEIN KINASE SUPERFAMILY PROTEIN"/>
    <property type="match status" value="1"/>
</dbReference>
<feature type="compositionally biased region" description="Basic and acidic residues" evidence="11">
    <location>
        <begin position="1968"/>
        <end position="1979"/>
    </location>
</feature>
<feature type="domain" description="Protein kinase" evidence="12">
    <location>
        <begin position="66"/>
        <end position="329"/>
    </location>
</feature>
<feature type="compositionally biased region" description="Polar residues" evidence="11">
    <location>
        <begin position="618"/>
        <end position="630"/>
    </location>
</feature>
<evidence type="ECO:0000259" key="12">
    <source>
        <dbReference type="PROSITE" id="PS50011"/>
    </source>
</evidence>
<dbReference type="Gene3D" id="1.10.510.10">
    <property type="entry name" value="Transferase(Phosphotransferase) domain 1"/>
    <property type="match status" value="1"/>
</dbReference>
<dbReference type="InterPro" id="IPR047117">
    <property type="entry name" value="PERK1-13-like"/>
</dbReference>
<feature type="region of interest" description="Disordered" evidence="11">
    <location>
        <begin position="1562"/>
        <end position="1696"/>
    </location>
</feature>
<accession>A0A0F7UG78</accession>
<keyword evidence="4" id="KW-0808">Transferase</keyword>
<dbReference type="InterPro" id="IPR008271">
    <property type="entry name" value="Ser/Thr_kinase_AS"/>
</dbReference>
<feature type="region of interest" description="Disordered" evidence="11">
    <location>
        <begin position="554"/>
        <end position="644"/>
    </location>
</feature>
<feature type="region of interest" description="Disordered" evidence="11">
    <location>
        <begin position="2068"/>
        <end position="2090"/>
    </location>
</feature>
<dbReference type="PROSITE" id="PS00108">
    <property type="entry name" value="PROTEIN_KINASE_ST"/>
    <property type="match status" value="1"/>
</dbReference>
<feature type="region of interest" description="Disordered" evidence="11">
    <location>
        <begin position="1"/>
        <end position="46"/>
    </location>
</feature>
<feature type="compositionally biased region" description="Low complexity" evidence="11">
    <location>
        <begin position="1568"/>
        <end position="1580"/>
    </location>
</feature>
<evidence type="ECO:0000256" key="2">
    <source>
        <dbReference type="ARBA" id="ARBA00004308"/>
    </source>
</evidence>
<feature type="compositionally biased region" description="Low complexity" evidence="11">
    <location>
        <begin position="1952"/>
        <end position="1961"/>
    </location>
</feature>
<evidence type="ECO:0000256" key="11">
    <source>
        <dbReference type="SAM" id="MobiDB-lite"/>
    </source>
</evidence>
<gene>
    <name evidence="13" type="ORF">BN1204_047060</name>
</gene>
<feature type="region of interest" description="Disordered" evidence="11">
    <location>
        <begin position="824"/>
        <end position="845"/>
    </location>
</feature>
<dbReference type="GO" id="GO:0005524">
    <property type="term" value="F:ATP binding"/>
    <property type="evidence" value="ECO:0007669"/>
    <property type="project" value="UniProtKB-UniRule"/>
</dbReference>
<dbReference type="SMART" id="SM00220">
    <property type="entry name" value="S_TKc"/>
    <property type="match status" value="1"/>
</dbReference>
<dbReference type="SUPFAM" id="SSF56112">
    <property type="entry name" value="Protein kinase-like (PK-like)"/>
    <property type="match status" value="1"/>
</dbReference>
<dbReference type="EMBL" id="LN714485">
    <property type="protein sequence ID" value="CEL68979.1"/>
    <property type="molecule type" value="Genomic_DNA"/>
</dbReference>
<feature type="region of interest" description="Disordered" evidence="11">
    <location>
        <begin position="753"/>
        <end position="798"/>
    </location>
</feature>
<feature type="region of interest" description="Disordered" evidence="11">
    <location>
        <begin position="901"/>
        <end position="956"/>
    </location>
</feature>
<feature type="compositionally biased region" description="Polar residues" evidence="11">
    <location>
        <begin position="1732"/>
        <end position="1741"/>
    </location>
</feature>
<dbReference type="PANTHER" id="PTHR47982">
    <property type="entry name" value="PROLINE-RICH RECEPTOR-LIKE PROTEIN KINASE PERK4"/>
    <property type="match status" value="1"/>
</dbReference>
<feature type="region of interest" description="Disordered" evidence="11">
    <location>
        <begin position="1148"/>
        <end position="1172"/>
    </location>
</feature>
<feature type="region of interest" description="Disordered" evidence="11">
    <location>
        <begin position="1419"/>
        <end position="1444"/>
    </location>
</feature>
<dbReference type="PROSITE" id="PS00107">
    <property type="entry name" value="PROTEIN_KINASE_ATP"/>
    <property type="match status" value="1"/>
</dbReference>
<feature type="compositionally biased region" description="Basic and acidic residues" evidence="11">
    <location>
        <begin position="1780"/>
        <end position="1790"/>
    </location>
</feature>
<dbReference type="Gene3D" id="3.30.200.20">
    <property type="entry name" value="Phosphorylase Kinase, domain 1"/>
    <property type="match status" value="1"/>
</dbReference>
<comment type="subcellular location">
    <subcellularLocation>
        <location evidence="1">Cell envelope</location>
    </subcellularLocation>
    <subcellularLocation>
        <location evidence="2">Endomembrane system</location>
    </subcellularLocation>
</comment>
<feature type="compositionally biased region" description="Basic and acidic residues" evidence="11">
    <location>
        <begin position="1851"/>
        <end position="1861"/>
    </location>
</feature>
<protein>
    <submittedName>
        <fullName evidence="13">Tyrosine kinase-like (TKL) protein, putative</fullName>
    </submittedName>
</protein>
<evidence type="ECO:0000256" key="3">
    <source>
        <dbReference type="ARBA" id="ARBA00022527"/>
    </source>
</evidence>
<feature type="compositionally biased region" description="Basic and acidic residues" evidence="11">
    <location>
        <begin position="458"/>
        <end position="488"/>
    </location>
</feature>
<dbReference type="InterPro" id="IPR011009">
    <property type="entry name" value="Kinase-like_dom_sf"/>
</dbReference>
<dbReference type="InterPro" id="IPR001245">
    <property type="entry name" value="Ser-Thr/Tyr_kinase_cat_dom"/>
</dbReference>
<feature type="region of interest" description="Disordered" evidence="11">
    <location>
        <begin position="1084"/>
        <end position="1123"/>
    </location>
</feature>
<evidence type="ECO:0000256" key="4">
    <source>
        <dbReference type="ARBA" id="ARBA00022679"/>
    </source>
</evidence>
<evidence type="ECO:0000313" key="13">
    <source>
        <dbReference type="EMBL" id="CEL68979.1"/>
    </source>
</evidence>
<keyword evidence="13" id="KW-0418">Kinase</keyword>
<dbReference type="Pfam" id="PF07714">
    <property type="entry name" value="PK_Tyr_Ser-Thr"/>
    <property type="match status" value="1"/>
</dbReference>
<name>A0A0F7UG78_NEOCL</name>
<keyword evidence="3" id="KW-0723">Serine/threonine-protein kinase</keyword>
<dbReference type="InterPro" id="IPR000719">
    <property type="entry name" value="Prot_kinase_dom"/>
</dbReference>